<dbReference type="InterPro" id="IPR051044">
    <property type="entry name" value="MAG_DAG_Lipase"/>
</dbReference>
<dbReference type="OrthoDB" id="9788260at2"/>
<feature type="domain" description="Serine aminopeptidase S33" evidence="1">
    <location>
        <begin position="42"/>
        <end position="293"/>
    </location>
</feature>
<accession>A0A1H9KKI7</accession>
<dbReference type="Proteomes" id="UP000198634">
    <property type="component" value="Unassembled WGS sequence"/>
</dbReference>
<evidence type="ECO:0000259" key="1">
    <source>
        <dbReference type="Pfam" id="PF12146"/>
    </source>
</evidence>
<dbReference type="InterPro" id="IPR029058">
    <property type="entry name" value="AB_hydrolase_fold"/>
</dbReference>
<gene>
    <name evidence="2" type="ORF">SAMN04488092_11920</name>
</gene>
<reference evidence="2 3" key="1">
    <citation type="submission" date="2016-10" db="EMBL/GenBank/DDBJ databases">
        <authorList>
            <person name="de Groot N.N."/>
        </authorList>
    </citation>
    <scope>NUCLEOTIDE SEQUENCE [LARGE SCALE GENOMIC DNA]</scope>
    <source>
        <strain evidence="2 3">DSM 22007</strain>
    </source>
</reference>
<name>A0A1H9KKI7_9RHOB</name>
<evidence type="ECO:0000313" key="3">
    <source>
        <dbReference type="Proteomes" id="UP000198634"/>
    </source>
</evidence>
<sequence length="328" mass="35699">MQHEAPFLSDIANGAPDGRAFWLTTDDQVKIRVGVWNAQAGKGTVLLFPGRTEYIEKYAHAAADLSEAGYATLAIDWRGQGLADRLIDDPMIGHVAQFRDYQHDVAAALRAAQDMDLPQPWFLIAHSMGGGIGLRSLQEGLPVRGCVFTGPMWGILLAGGLRPVAWTLTRVSRMLGIGATLSPGTRGTAYVTSEPFEDNTLTTDPTMYAFMQEQLNRHPELSLGGPSMNWLHEALLDTRSIAQRPSPALPCLTYLGGNERIVDAARIRDRMAAWPDGNLIEVPGAEHEVLMETPAIRNQVMAEIIGFFATHGTTAQPSTPDGSERRTA</sequence>
<organism evidence="2 3">
    <name type="scientific">Thalassovita taeanensis</name>
    <dbReference type="NCBI Taxonomy" id="657014"/>
    <lineage>
        <taxon>Bacteria</taxon>
        <taxon>Pseudomonadati</taxon>
        <taxon>Pseudomonadota</taxon>
        <taxon>Alphaproteobacteria</taxon>
        <taxon>Rhodobacterales</taxon>
        <taxon>Roseobacteraceae</taxon>
        <taxon>Thalassovita</taxon>
    </lineage>
</organism>
<evidence type="ECO:0000313" key="2">
    <source>
        <dbReference type="EMBL" id="SEQ99660.1"/>
    </source>
</evidence>
<dbReference type="STRING" id="657014.SAMN04488092_11920"/>
<dbReference type="SUPFAM" id="SSF53474">
    <property type="entry name" value="alpha/beta-Hydrolases"/>
    <property type="match status" value="1"/>
</dbReference>
<dbReference type="Gene3D" id="3.40.50.1820">
    <property type="entry name" value="alpha/beta hydrolase"/>
    <property type="match status" value="1"/>
</dbReference>
<dbReference type="PANTHER" id="PTHR11614">
    <property type="entry name" value="PHOSPHOLIPASE-RELATED"/>
    <property type="match status" value="1"/>
</dbReference>
<dbReference type="InterPro" id="IPR022742">
    <property type="entry name" value="Hydrolase_4"/>
</dbReference>
<dbReference type="AlphaFoldDB" id="A0A1H9KKI7"/>
<dbReference type="Pfam" id="PF12146">
    <property type="entry name" value="Hydrolase_4"/>
    <property type="match status" value="1"/>
</dbReference>
<protein>
    <submittedName>
        <fullName evidence="2">Lysophospholipase</fullName>
    </submittedName>
</protein>
<dbReference type="EMBL" id="FOEP01000019">
    <property type="protein sequence ID" value="SEQ99660.1"/>
    <property type="molecule type" value="Genomic_DNA"/>
</dbReference>
<keyword evidence="3" id="KW-1185">Reference proteome</keyword>
<proteinExistence type="predicted"/>
<dbReference type="RefSeq" id="WP_090271221.1">
    <property type="nucleotide sequence ID" value="NZ_FOEP01000019.1"/>
</dbReference>